<dbReference type="EMBL" id="JACATH010000018">
    <property type="protein sequence ID" value="NWJ57839.1"/>
    <property type="molecule type" value="Genomic_DNA"/>
</dbReference>
<dbReference type="PANTHER" id="PTHR30085:SF7">
    <property type="entry name" value="AMINO-ACID ABC TRANSPORTER-BINDING PROTEIN YHDW-RELATED"/>
    <property type="match status" value="1"/>
</dbReference>
<dbReference type="PROSITE" id="PS01039">
    <property type="entry name" value="SBP_BACTERIAL_3"/>
    <property type="match status" value="1"/>
</dbReference>
<dbReference type="InterPro" id="IPR051455">
    <property type="entry name" value="Bact_solute-bind_prot3"/>
</dbReference>
<dbReference type="Proteomes" id="UP000575480">
    <property type="component" value="Unassembled WGS sequence"/>
</dbReference>
<dbReference type="CDD" id="cd13692">
    <property type="entry name" value="PBP2_BztA"/>
    <property type="match status" value="1"/>
</dbReference>
<evidence type="ECO:0000256" key="2">
    <source>
        <dbReference type="ARBA" id="ARBA00022448"/>
    </source>
</evidence>
<dbReference type="InterPro" id="IPR018313">
    <property type="entry name" value="SBP_3_CS"/>
</dbReference>
<keyword evidence="3" id="KW-0732">Signal</keyword>
<comment type="similarity">
    <text evidence="1">Belongs to the bacterial solute-binding protein 3 family.</text>
</comment>
<protein>
    <submittedName>
        <fullName evidence="5">Amino acid ABC transporter substrate-binding protein</fullName>
    </submittedName>
</protein>
<dbReference type="GO" id="GO:0006865">
    <property type="term" value="P:amino acid transport"/>
    <property type="evidence" value="ECO:0007669"/>
    <property type="project" value="TreeGrafter"/>
</dbReference>
<proteinExistence type="inferred from homology"/>
<organism evidence="5 6">
    <name type="scientific">Marine Group I thaumarchaeote</name>
    <dbReference type="NCBI Taxonomy" id="2511932"/>
    <lineage>
        <taxon>Archaea</taxon>
        <taxon>Nitrososphaerota</taxon>
        <taxon>Marine Group I</taxon>
    </lineage>
</organism>
<evidence type="ECO:0000259" key="4">
    <source>
        <dbReference type="SMART" id="SM00062"/>
    </source>
</evidence>
<dbReference type="SUPFAM" id="SSF53850">
    <property type="entry name" value="Periplasmic binding protein-like II"/>
    <property type="match status" value="1"/>
</dbReference>
<feature type="domain" description="Solute-binding protein family 3/N-terminal" evidence="4">
    <location>
        <begin position="31"/>
        <end position="262"/>
    </location>
</feature>
<comment type="caution">
    <text evidence="5">The sequence shown here is derived from an EMBL/GenBank/DDBJ whole genome shotgun (WGS) entry which is preliminary data.</text>
</comment>
<evidence type="ECO:0000256" key="1">
    <source>
        <dbReference type="ARBA" id="ARBA00010333"/>
    </source>
</evidence>
<evidence type="ECO:0000313" key="6">
    <source>
        <dbReference type="Proteomes" id="UP000575480"/>
    </source>
</evidence>
<dbReference type="SMART" id="SM00062">
    <property type="entry name" value="PBPb"/>
    <property type="match status" value="1"/>
</dbReference>
<dbReference type="Pfam" id="PF00497">
    <property type="entry name" value="SBP_bac_3"/>
    <property type="match status" value="1"/>
</dbReference>
<sequence length="344" mass="39162">MLPQGEKNYKMKDEYFPTYGSTLARVKKRGYIICGTYPDFPGFSEEVEEAEESKVWVGFDIDICRAVASAVFGNQWRIQFIGINGRTRFERLIDGSIDVLSAATTWTFSRDVEKKLEYVATTYYDGQGFMVRKNLGVSSAKQLVGASVCFSGSSTAAQNIRDFFEYHEIRFVPIEISADQDVKELYAAGKCDMYGTDRSGLASNRLSFDDPERHMILPEVISKEPLGPVVKYGDQQWADIVRWSIFVLFLAEEMEITQDNIDGFKQHKNPSIQRFMGERNGEEHPNLGIKLGLDKLWAYYIIKQLGNYKEIYERNVGINTPIGLNRGLNKLYIHGGLLYAPPLR</sequence>
<evidence type="ECO:0000256" key="3">
    <source>
        <dbReference type="ARBA" id="ARBA00022729"/>
    </source>
</evidence>
<accession>A0A7K4MWF6</accession>
<dbReference type="InterPro" id="IPR001638">
    <property type="entry name" value="Solute-binding_3/MltF_N"/>
</dbReference>
<evidence type="ECO:0000313" key="5">
    <source>
        <dbReference type="EMBL" id="NWJ57839.1"/>
    </source>
</evidence>
<name>A0A7K4MWF6_9ARCH</name>
<dbReference type="AlphaFoldDB" id="A0A7K4MWF6"/>
<gene>
    <name evidence="5" type="ORF">HX858_08880</name>
</gene>
<reference evidence="5 6" key="1">
    <citation type="journal article" date="2019" name="Environ. Microbiol.">
        <title>Genomics insights into ecotype formation of ammonia-oxidizing archaea in the deep ocean.</title>
        <authorList>
            <person name="Wang Y."/>
            <person name="Huang J.M."/>
            <person name="Cui G.J."/>
            <person name="Nunoura T."/>
            <person name="Takaki Y."/>
            <person name="Li W.L."/>
            <person name="Li J."/>
            <person name="Gao Z.M."/>
            <person name="Takai K."/>
            <person name="Zhang A.Q."/>
            <person name="Stepanauskas R."/>
        </authorList>
    </citation>
    <scope>NUCLEOTIDE SEQUENCE [LARGE SCALE GENOMIC DNA]</scope>
    <source>
        <strain evidence="5 6">L15a</strain>
    </source>
</reference>
<dbReference type="PANTHER" id="PTHR30085">
    <property type="entry name" value="AMINO ACID ABC TRANSPORTER PERMEASE"/>
    <property type="match status" value="1"/>
</dbReference>
<keyword evidence="2" id="KW-0813">Transport</keyword>
<dbReference type="Gene3D" id="3.40.190.10">
    <property type="entry name" value="Periplasmic binding protein-like II"/>
    <property type="match status" value="2"/>
</dbReference>